<name>A0A836IJ17_9TRYP</name>
<sequence>MAMESQALSDRHPSSADTPTLARTSSFHTVPTTSADEHALGLTDLCSAPPTGVAVASVAATKTSSEFAEELRRALPCNLSVPSLDEASESWDDRRGSLERHYAALTSAAEEGGADDGCIPYDYESEMEECSQYTFSDAPYSPSTTAALAAGASPPMDATTISSTRPGTPRSPSVLALPGSLAWSREREPLTPEWCERQRRDNELHHTDEHAAWHQGMKEASSAVPSQMRYALRSLVREAACREIQSLRSQPAVSFMRMEAPQSESRTCSSMRASCMLASASSMAQRKARYIHIITQQWKSLEERLEEMMKEPVGGGISSEAHLRSVGNILNSLFLFSSDSQSIIREMNMNYVEEQRRQRRDRESQLITTLASQGRLFLLPTLYAEEVEEPEPVLQIESVLCPSESISLCTHPWQLLSPDMSLYSSSPSPTPDESIGATSPCSSGSMSTTCSPMLSSQSSSVASARLTFGRSNVWQDMKPARLPLLDLFMAAPAVVPPKAVVDSEVSMPCVMPIDPACAPHEMCRQEAITHVALGDSVFSPQLCGAMIKVDNNSVCASDEYLRPLLPDSAEGSWRSYAEEDLLDCTEAVRLGNAEMFLLSFEMDEAVTTSALVAPTRVPPTEG</sequence>
<evidence type="ECO:0000256" key="1">
    <source>
        <dbReference type="SAM" id="MobiDB-lite"/>
    </source>
</evidence>
<dbReference type="Proteomes" id="UP000674318">
    <property type="component" value="Chromosome 32"/>
</dbReference>
<dbReference type="RefSeq" id="XP_067754873.1">
    <property type="nucleotide sequence ID" value="XM_067898716.1"/>
</dbReference>
<dbReference type="KEGG" id="phet:94288793"/>
<reference evidence="2 3" key="1">
    <citation type="submission" date="2021-02" db="EMBL/GenBank/DDBJ databases">
        <title>Porcisia hertigi Genome sequencing and assembly.</title>
        <authorList>
            <person name="Almutairi H."/>
            <person name="Gatherer D."/>
        </authorList>
    </citation>
    <scope>NUCLEOTIDE SEQUENCE [LARGE SCALE GENOMIC DNA]</scope>
    <source>
        <strain evidence="2 3">C119</strain>
    </source>
</reference>
<dbReference type="OrthoDB" id="272559at2759"/>
<gene>
    <name evidence="2" type="ORF">JKF63_02692</name>
</gene>
<feature type="region of interest" description="Disordered" evidence="1">
    <location>
        <begin position="423"/>
        <end position="452"/>
    </location>
</feature>
<protein>
    <submittedName>
        <fullName evidence="2">Uncharacterized protein</fullName>
    </submittedName>
</protein>
<comment type="caution">
    <text evidence="2">The sequence shown here is derived from an EMBL/GenBank/DDBJ whole genome shotgun (WGS) entry which is preliminary data.</text>
</comment>
<feature type="compositionally biased region" description="Polar residues" evidence="1">
    <location>
        <begin position="436"/>
        <end position="446"/>
    </location>
</feature>
<keyword evidence="3" id="KW-1185">Reference proteome</keyword>
<feature type="compositionally biased region" description="Low complexity" evidence="1">
    <location>
        <begin position="159"/>
        <end position="173"/>
    </location>
</feature>
<proteinExistence type="predicted"/>
<accession>A0A836IJ17</accession>
<dbReference type="EMBL" id="JAFJZO010000032">
    <property type="protein sequence ID" value="KAG5496390.1"/>
    <property type="molecule type" value="Genomic_DNA"/>
</dbReference>
<feature type="region of interest" description="Disordered" evidence="1">
    <location>
        <begin position="147"/>
        <end position="176"/>
    </location>
</feature>
<dbReference type="AlphaFoldDB" id="A0A836IJ17"/>
<feature type="region of interest" description="Disordered" evidence="1">
    <location>
        <begin position="1"/>
        <end position="33"/>
    </location>
</feature>
<organism evidence="2 3">
    <name type="scientific">Porcisia hertigi</name>
    <dbReference type="NCBI Taxonomy" id="2761500"/>
    <lineage>
        <taxon>Eukaryota</taxon>
        <taxon>Discoba</taxon>
        <taxon>Euglenozoa</taxon>
        <taxon>Kinetoplastea</taxon>
        <taxon>Metakinetoplastina</taxon>
        <taxon>Trypanosomatida</taxon>
        <taxon>Trypanosomatidae</taxon>
        <taxon>Leishmaniinae</taxon>
        <taxon>Porcisia</taxon>
    </lineage>
</organism>
<evidence type="ECO:0000313" key="3">
    <source>
        <dbReference type="Proteomes" id="UP000674318"/>
    </source>
</evidence>
<evidence type="ECO:0000313" key="2">
    <source>
        <dbReference type="EMBL" id="KAG5496390.1"/>
    </source>
</evidence>
<dbReference type="GeneID" id="94288793"/>
<feature type="compositionally biased region" description="Polar residues" evidence="1">
    <location>
        <begin position="15"/>
        <end position="33"/>
    </location>
</feature>